<dbReference type="GO" id="GO:0034220">
    <property type="term" value="P:monoatomic ion transmembrane transport"/>
    <property type="evidence" value="ECO:0007669"/>
    <property type="project" value="UniProtKB-KW"/>
</dbReference>
<dbReference type="GO" id="GO:0005243">
    <property type="term" value="F:gap junction channel activity"/>
    <property type="evidence" value="ECO:0007669"/>
    <property type="project" value="TreeGrafter"/>
</dbReference>
<evidence type="ECO:0000256" key="6">
    <source>
        <dbReference type="ARBA" id="ARBA00023065"/>
    </source>
</evidence>
<keyword evidence="7 9" id="KW-0472">Membrane</keyword>
<dbReference type="PRINTS" id="PR01262">
    <property type="entry name" value="INNEXIN"/>
</dbReference>
<dbReference type="EMBL" id="QNGE01002134">
    <property type="protein sequence ID" value="KAA3676136.1"/>
    <property type="molecule type" value="Genomic_DNA"/>
</dbReference>
<dbReference type="GO" id="GO:0005886">
    <property type="term" value="C:plasma membrane"/>
    <property type="evidence" value="ECO:0007669"/>
    <property type="project" value="UniProtKB-SubCell"/>
</dbReference>
<comment type="caution">
    <text evidence="9">Lacks conserved residue(s) required for the propagation of feature annotation.</text>
</comment>
<organism evidence="10 11">
    <name type="scientific">Paragonimus westermani</name>
    <dbReference type="NCBI Taxonomy" id="34504"/>
    <lineage>
        <taxon>Eukaryota</taxon>
        <taxon>Metazoa</taxon>
        <taxon>Spiralia</taxon>
        <taxon>Lophotrochozoa</taxon>
        <taxon>Platyhelminthes</taxon>
        <taxon>Trematoda</taxon>
        <taxon>Digenea</taxon>
        <taxon>Plagiorchiida</taxon>
        <taxon>Troglotremata</taxon>
        <taxon>Troglotrematidae</taxon>
        <taxon>Paragonimus</taxon>
    </lineage>
</organism>
<evidence type="ECO:0000256" key="7">
    <source>
        <dbReference type="ARBA" id="ARBA00023136"/>
    </source>
</evidence>
<keyword evidence="8 9" id="KW-0407">Ion channel</keyword>
<name>A0A5J4NKM1_9TREM</name>
<comment type="similarity">
    <text evidence="9">Belongs to the pannexin family.</text>
</comment>
<reference evidence="10 11" key="1">
    <citation type="journal article" date="2019" name="Gigascience">
        <title>Whole-genome sequence of the oriental lung fluke Paragonimus westermani.</title>
        <authorList>
            <person name="Oey H."/>
            <person name="Zakrzewski M."/>
            <person name="Narain K."/>
            <person name="Devi K.R."/>
            <person name="Agatsuma T."/>
            <person name="Nawaratna S."/>
            <person name="Gobert G.N."/>
            <person name="Jones M.K."/>
            <person name="Ragan M.A."/>
            <person name="McManus D.P."/>
            <person name="Krause L."/>
        </authorList>
    </citation>
    <scope>NUCLEOTIDE SEQUENCE [LARGE SCALE GENOMIC DNA]</scope>
    <source>
        <strain evidence="10 11">IND2009</strain>
    </source>
</reference>
<evidence type="ECO:0000256" key="3">
    <source>
        <dbReference type="ARBA" id="ARBA00022475"/>
    </source>
</evidence>
<evidence type="ECO:0000256" key="4">
    <source>
        <dbReference type="ARBA" id="ARBA00022692"/>
    </source>
</evidence>
<keyword evidence="11" id="KW-1185">Reference proteome</keyword>
<comment type="caution">
    <text evidence="10">The sequence shown here is derived from an EMBL/GenBank/DDBJ whole genome shotgun (WGS) entry which is preliminary data.</text>
</comment>
<comment type="function">
    <text evidence="9">Structural component of the gap junctions.</text>
</comment>
<proteinExistence type="inferred from homology"/>
<feature type="transmembrane region" description="Helical" evidence="9">
    <location>
        <begin position="113"/>
        <end position="133"/>
    </location>
</feature>
<evidence type="ECO:0000256" key="2">
    <source>
        <dbReference type="ARBA" id="ARBA00022448"/>
    </source>
</evidence>
<accession>A0A5J4NKM1</accession>
<comment type="subcellular location">
    <subcellularLocation>
        <location evidence="1 9">Cell membrane</location>
        <topology evidence="1 9">Multi-pass membrane protein</topology>
    </subcellularLocation>
</comment>
<evidence type="ECO:0000313" key="11">
    <source>
        <dbReference type="Proteomes" id="UP000324629"/>
    </source>
</evidence>
<feature type="transmembrane region" description="Helical" evidence="9">
    <location>
        <begin position="73"/>
        <end position="92"/>
    </location>
</feature>
<evidence type="ECO:0000256" key="8">
    <source>
        <dbReference type="ARBA" id="ARBA00023303"/>
    </source>
</evidence>
<evidence type="ECO:0000313" key="10">
    <source>
        <dbReference type="EMBL" id="KAA3676136.1"/>
    </source>
</evidence>
<keyword evidence="6 9" id="KW-0406">Ion transport</keyword>
<dbReference type="GO" id="GO:0005921">
    <property type="term" value="C:gap junction"/>
    <property type="evidence" value="ECO:0007669"/>
    <property type="project" value="UniProtKB-UniRule"/>
</dbReference>
<keyword evidence="2 9" id="KW-0813">Transport</keyword>
<dbReference type="PANTHER" id="PTHR11893">
    <property type="entry name" value="INNEXIN"/>
    <property type="match status" value="1"/>
</dbReference>
<keyword evidence="4 9" id="KW-0812">Transmembrane</keyword>
<feature type="non-terminal residue" evidence="10">
    <location>
        <position position="1"/>
    </location>
</feature>
<dbReference type="InterPro" id="IPR000990">
    <property type="entry name" value="Innexin"/>
</dbReference>
<evidence type="ECO:0000256" key="5">
    <source>
        <dbReference type="ARBA" id="ARBA00022989"/>
    </source>
</evidence>
<gene>
    <name evidence="9" type="primary">inx</name>
    <name evidence="10" type="ORF">DEA37_0013112</name>
</gene>
<dbReference type="Proteomes" id="UP000324629">
    <property type="component" value="Unassembled WGS sequence"/>
</dbReference>
<evidence type="ECO:0000256" key="1">
    <source>
        <dbReference type="ARBA" id="ARBA00004651"/>
    </source>
</evidence>
<dbReference type="PANTHER" id="PTHR11893:SF36">
    <property type="entry name" value="INNEXIN-5"/>
    <property type="match status" value="1"/>
</dbReference>
<dbReference type="PROSITE" id="PS51013">
    <property type="entry name" value="PANNEXIN"/>
    <property type="match status" value="1"/>
</dbReference>
<keyword evidence="5 9" id="KW-1133">Transmembrane helix</keyword>
<protein>
    <recommendedName>
        <fullName evidence="9">Innexin</fullName>
    </recommendedName>
</protein>
<sequence length="183" mass="21644">PSFSSKSFHYRLPCWTNRHKTNQCRPKSAGSISKRSTLTKIPQLQSTRTEILTNPKATRHQCSLRLTRQCCRVLWFVCRLAVNFFCLIPSCLCHWFRGSQRSKCIKRSNSFLFYLYVTIKLLYLFNLIGQLLFMKLFLGTDSYFFGFHVLRDLIYGRVWSQTGNFPRVTYCDFETKKTGKNYK</sequence>
<dbReference type="Pfam" id="PF00876">
    <property type="entry name" value="Innexin"/>
    <property type="match status" value="1"/>
</dbReference>
<dbReference type="AlphaFoldDB" id="A0A5J4NKM1"/>
<keyword evidence="3" id="KW-1003">Cell membrane</keyword>
<evidence type="ECO:0000256" key="9">
    <source>
        <dbReference type="RuleBase" id="RU010713"/>
    </source>
</evidence>